<comment type="similarity">
    <text evidence="10">Belongs to the PlsY family.</text>
</comment>
<dbReference type="SMART" id="SM01207">
    <property type="entry name" value="G3P_acyltransf"/>
    <property type="match status" value="1"/>
</dbReference>
<evidence type="ECO:0000256" key="3">
    <source>
        <dbReference type="ARBA" id="ARBA00022679"/>
    </source>
</evidence>
<dbReference type="Pfam" id="PF02660">
    <property type="entry name" value="G3P_acyltransf"/>
    <property type="match status" value="1"/>
</dbReference>
<evidence type="ECO:0000313" key="12">
    <source>
        <dbReference type="Proteomes" id="UP001518925"/>
    </source>
</evidence>
<keyword evidence="6 10" id="KW-0443">Lipid metabolism</keyword>
<dbReference type="InterPro" id="IPR003811">
    <property type="entry name" value="G3P_acylTferase_PlsY"/>
</dbReference>
<gene>
    <name evidence="10" type="primary">plsY</name>
    <name evidence="11" type="ORF">JR050_09560</name>
</gene>
<proteinExistence type="inferred from homology"/>
<comment type="subcellular location">
    <subcellularLocation>
        <location evidence="10">Cell membrane</location>
        <topology evidence="10">Multi-pass membrane protein</topology>
    </subcellularLocation>
</comment>
<dbReference type="PANTHER" id="PTHR30309:SF0">
    <property type="entry name" value="GLYCEROL-3-PHOSPHATE ACYLTRANSFERASE-RELATED"/>
    <property type="match status" value="1"/>
</dbReference>
<evidence type="ECO:0000256" key="6">
    <source>
        <dbReference type="ARBA" id="ARBA00023098"/>
    </source>
</evidence>
<comment type="function">
    <text evidence="10">Catalyzes the transfer of an acyl group from acyl-phosphate (acyl-PO(4)) to glycerol-3-phosphate (G3P) to form lysophosphatidic acid (LPA). This enzyme utilizes acyl-phosphate as fatty acyl donor, but not acyl-CoA or acyl-ACP.</text>
</comment>
<keyword evidence="7 10" id="KW-0472">Membrane</keyword>
<dbReference type="GO" id="GO:0016746">
    <property type="term" value="F:acyltransferase activity"/>
    <property type="evidence" value="ECO:0007669"/>
    <property type="project" value="UniProtKB-KW"/>
</dbReference>
<keyword evidence="5 10" id="KW-1133">Transmembrane helix</keyword>
<keyword evidence="1 10" id="KW-1003">Cell membrane</keyword>
<feature type="transmembrane region" description="Helical" evidence="10">
    <location>
        <begin position="6"/>
        <end position="25"/>
    </location>
</feature>
<evidence type="ECO:0000256" key="4">
    <source>
        <dbReference type="ARBA" id="ARBA00022692"/>
    </source>
</evidence>
<evidence type="ECO:0000256" key="10">
    <source>
        <dbReference type="HAMAP-Rule" id="MF_01043"/>
    </source>
</evidence>
<keyword evidence="3 10" id="KW-0808">Transferase</keyword>
<keyword evidence="9 10" id="KW-1208">Phospholipid metabolism</keyword>
<evidence type="ECO:0000256" key="8">
    <source>
        <dbReference type="ARBA" id="ARBA00023209"/>
    </source>
</evidence>
<dbReference type="EC" id="2.3.1.275" evidence="10"/>
<comment type="caution">
    <text evidence="11">The sequence shown here is derived from an EMBL/GenBank/DDBJ whole genome shotgun (WGS) entry which is preliminary data.</text>
</comment>
<comment type="catalytic activity">
    <reaction evidence="10">
        <text>an acyl phosphate + sn-glycerol 3-phosphate = a 1-acyl-sn-glycero-3-phosphate + phosphate</text>
        <dbReference type="Rhea" id="RHEA:34075"/>
        <dbReference type="ChEBI" id="CHEBI:43474"/>
        <dbReference type="ChEBI" id="CHEBI:57597"/>
        <dbReference type="ChEBI" id="CHEBI:57970"/>
        <dbReference type="ChEBI" id="CHEBI:59918"/>
        <dbReference type="EC" id="2.3.1.275"/>
    </reaction>
</comment>
<evidence type="ECO:0000256" key="9">
    <source>
        <dbReference type="ARBA" id="ARBA00023264"/>
    </source>
</evidence>
<evidence type="ECO:0000313" key="11">
    <source>
        <dbReference type="EMBL" id="MBM6617914.1"/>
    </source>
</evidence>
<feature type="transmembrane region" description="Helical" evidence="10">
    <location>
        <begin position="110"/>
        <end position="135"/>
    </location>
</feature>
<evidence type="ECO:0000256" key="7">
    <source>
        <dbReference type="ARBA" id="ARBA00023136"/>
    </source>
</evidence>
<dbReference type="RefSeq" id="WP_204203270.1">
    <property type="nucleotide sequence ID" value="NZ_JAFELM010000028.1"/>
</dbReference>
<dbReference type="PANTHER" id="PTHR30309">
    <property type="entry name" value="INNER MEMBRANE PROTEIN YGIH"/>
    <property type="match status" value="1"/>
</dbReference>
<dbReference type="EMBL" id="JAFELM010000028">
    <property type="protein sequence ID" value="MBM6617914.1"/>
    <property type="molecule type" value="Genomic_DNA"/>
</dbReference>
<comment type="pathway">
    <text evidence="10">Lipid metabolism; phospholipid metabolism.</text>
</comment>
<sequence length="186" mass="20145">MLEVLYIIAAYLVGNIMTAFIVMRIKNGGDIRQLGSGNVGARNVGRLIGKKGFLITAIGDGLKGVLVIGGAKYLDFSVEVQLLSMLAVIVGHIWPFTLKFKGGLGIATFIGALLTFHPVVTLVFVIIFLIFLLILRSVTLAAMSGFALIPIILLYITHSITSFILMGIVVAIMIFVHWDGIKEKLE</sequence>
<evidence type="ECO:0000256" key="1">
    <source>
        <dbReference type="ARBA" id="ARBA00022475"/>
    </source>
</evidence>
<feature type="transmembrane region" description="Helical" evidence="10">
    <location>
        <begin position="80"/>
        <end position="98"/>
    </location>
</feature>
<dbReference type="HAMAP" id="MF_01043">
    <property type="entry name" value="PlsY"/>
    <property type="match status" value="1"/>
</dbReference>
<keyword evidence="12" id="KW-1185">Reference proteome</keyword>
<feature type="transmembrane region" description="Helical" evidence="10">
    <location>
        <begin position="147"/>
        <end position="176"/>
    </location>
</feature>
<evidence type="ECO:0000256" key="2">
    <source>
        <dbReference type="ARBA" id="ARBA00022516"/>
    </source>
</evidence>
<organism evidence="11 12">
    <name type="scientific">Bacillus suaedaesalsae</name>
    <dbReference type="NCBI Taxonomy" id="2810349"/>
    <lineage>
        <taxon>Bacteria</taxon>
        <taxon>Bacillati</taxon>
        <taxon>Bacillota</taxon>
        <taxon>Bacilli</taxon>
        <taxon>Bacillales</taxon>
        <taxon>Bacillaceae</taxon>
        <taxon>Bacillus</taxon>
    </lineage>
</organism>
<keyword evidence="11" id="KW-0012">Acyltransferase</keyword>
<comment type="subunit">
    <text evidence="10">Probably interacts with PlsX.</text>
</comment>
<evidence type="ECO:0000256" key="5">
    <source>
        <dbReference type="ARBA" id="ARBA00022989"/>
    </source>
</evidence>
<dbReference type="Proteomes" id="UP001518925">
    <property type="component" value="Unassembled WGS sequence"/>
</dbReference>
<reference evidence="11 12" key="1">
    <citation type="submission" date="2021-02" db="EMBL/GenBank/DDBJ databases">
        <title>Bacillus sp. RD4P76, an endophyte from a halophyte.</title>
        <authorList>
            <person name="Sun J.-Q."/>
        </authorList>
    </citation>
    <scope>NUCLEOTIDE SEQUENCE [LARGE SCALE GENOMIC DNA]</scope>
    <source>
        <strain evidence="11 12">RD4P76</strain>
    </source>
</reference>
<accession>A0ABS2DHF6</accession>
<keyword evidence="4 10" id="KW-0812">Transmembrane</keyword>
<name>A0ABS2DHF6_9BACI</name>
<keyword evidence="2 10" id="KW-0444">Lipid biosynthesis</keyword>
<keyword evidence="8 10" id="KW-0594">Phospholipid biosynthesis</keyword>
<protein>
    <recommendedName>
        <fullName evidence="10">Glycerol-3-phosphate acyltransferase</fullName>
    </recommendedName>
    <alternativeName>
        <fullName evidence="10">Acyl-PO4 G3P acyltransferase</fullName>
    </alternativeName>
    <alternativeName>
        <fullName evidence="10">Acyl-phosphate--glycerol-3-phosphate acyltransferase</fullName>
    </alternativeName>
    <alternativeName>
        <fullName evidence="10">G3P acyltransferase</fullName>
        <shortName evidence="10">GPAT</shortName>
        <ecNumber evidence="10">2.3.1.275</ecNumber>
    </alternativeName>
    <alternativeName>
        <fullName evidence="10">Lysophosphatidic acid synthase</fullName>
        <shortName evidence="10">LPA synthase</shortName>
    </alternativeName>
</protein>